<gene>
    <name evidence="2" type="ORF">FUA24_24580</name>
</gene>
<evidence type="ECO:0000313" key="3">
    <source>
        <dbReference type="Proteomes" id="UP000323930"/>
    </source>
</evidence>
<dbReference type="AlphaFoldDB" id="A0A5D0H3U2"/>
<feature type="chain" id="PRO_5022875062" description="SusC/RagA family TonB-linked outer membrane protein" evidence="1">
    <location>
        <begin position="23"/>
        <end position="79"/>
    </location>
</feature>
<keyword evidence="3" id="KW-1185">Reference proteome</keyword>
<organism evidence="2 3">
    <name type="scientific">Seonamhaeicola marinus</name>
    <dbReference type="NCBI Taxonomy" id="1912246"/>
    <lineage>
        <taxon>Bacteria</taxon>
        <taxon>Pseudomonadati</taxon>
        <taxon>Bacteroidota</taxon>
        <taxon>Flavobacteriia</taxon>
        <taxon>Flavobacteriales</taxon>
        <taxon>Flavobacteriaceae</taxon>
    </lineage>
</organism>
<feature type="non-terminal residue" evidence="2">
    <location>
        <position position="79"/>
    </location>
</feature>
<keyword evidence="1" id="KW-0732">Signal</keyword>
<dbReference type="RefSeq" id="WP_148546077.1">
    <property type="nucleotide sequence ID" value="NZ_VSDQ01000883.1"/>
</dbReference>
<feature type="signal peptide" evidence="1">
    <location>
        <begin position="1"/>
        <end position="22"/>
    </location>
</feature>
<evidence type="ECO:0000313" key="2">
    <source>
        <dbReference type="EMBL" id="TYA64677.1"/>
    </source>
</evidence>
<dbReference type="Proteomes" id="UP000323930">
    <property type="component" value="Unassembled WGS sequence"/>
</dbReference>
<name>A0A5D0H3U2_9FLAO</name>
<dbReference type="EMBL" id="VSDQ01000883">
    <property type="protein sequence ID" value="TYA64677.1"/>
    <property type="molecule type" value="Genomic_DNA"/>
</dbReference>
<comment type="caution">
    <text evidence="2">The sequence shown here is derived from an EMBL/GenBank/DDBJ whole genome shotgun (WGS) entry which is preliminary data.</text>
</comment>
<dbReference type="Gene3D" id="2.60.40.1120">
    <property type="entry name" value="Carboxypeptidase-like, regulatory domain"/>
    <property type="match status" value="1"/>
</dbReference>
<dbReference type="OrthoDB" id="7432683at2"/>
<dbReference type="Pfam" id="PF13715">
    <property type="entry name" value="CarbopepD_reg_2"/>
    <property type="match status" value="1"/>
</dbReference>
<dbReference type="SUPFAM" id="SSF49464">
    <property type="entry name" value="Carboxypeptidase regulatory domain-like"/>
    <property type="match status" value="1"/>
</dbReference>
<evidence type="ECO:0000256" key="1">
    <source>
        <dbReference type="SAM" id="SignalP"/>
    </source>
</evidence>
<accession>A0A5D0H3U2</accession>
<sequence>MRRITQNLIVAVALLVSAVAMAQSTISGTILEAGSNIPLPGANVVEKGTTNGVVTDFDGNFTINTKSNSGELVISFIGY</sequence>
<proteinExistence type="predicted"/>
<protein>
    <recommendedName>
        <fullName evidence="4">SusC/RagA family TonB-linked outer membrane protein</fullName>
    </recommendedName>
</protein>
<evidence type="ECO:0008006" key="4">
    <source>
        <dbReference type="Google" id="ProtNLM"/>
    </source>
</evidence>
<reference evidence="2 3" key="1">
    <citation type="submission" date="2019-08" db="EMBL/GenBank/DDBJ databases">
        <title>Seonamhaeicola sediminis sp. nov., isolated from marine sediment.</title>
        <authorList>
            <person name="Cao W.R."/>
        </authorList>
    </citation>
    <scope>NUCLEOTIDE SEQUENCE [LARGE SCALE GENOMIC DNA]</scope>
    <source>
        <strain evidence="2 3">B011</strain>
    </source>
</reference>
<dbReference type="InterPro" id="IPR008969">
    <property type="entry name" value="CarboxyPept-like_regulatory"/>
</dbReference>